<name>A0A645DRF0_9ZZZZ</name>
<dbReference type="EMBL" id="VSSQ01039040">
    <property type="protein sequence ID" value="MPM92060.1"/>
    <property type="molecule type" value="Genomic_DNA"/>
</dbReference>
<comment type="caution">
    <text evidence="1">The sequence shown here is derived from an EMBL/GenBank/DDBJ whole genome shotgun (WGS) entry which is preliminary data.</text>
</comment>
<reference evidence="1" key="1">
    <citation type="submission" date="2019-08" db="EMBL/GenBank/DDBJ databases">
        <authorList>
            <person name="Kucharzyk K."/>
            <person name="Murdoch R.W."/>
            <person name="Higgins S."/>
            <person name="Loffler F."/>
        </authorList>
    </citation>
    <scope>NUCLEOTIDE SEQUENCE</scope>
</reference>
<protein>
    <recommendedName>
        <fullName evidence="2">Homeodomain phBC6A51-type domain-containing protein</fullName>
    </recommendedName>
</protein>
<evidence type="ECO:0008006" key="2">
    <source>
        <dbReference type="Google" id="ProtNLM"/>
    </source>
</evidence>
<gene>
    <name evidence="1" type="ORF">SDC9_139194</name>
</gene>
<dbReference type="AlphaFoldDB" id="A0A645DRF0"/>
<dbReference type="Pfam" id="PF08822">
    <property type="entry name" value="DUF1804"/>
    <property type="match status" value="1"/>
</dbReference>
<sequence length="146" mass="17067">MGITKKEEREYARILYVSERITFKEIAERVKVGEKTVSRWAKEGNWDNLRKSLLTTRQTQLTRWYSQLDSITELIENRNNIPTNAEADTMSKITSNIKSLEVEIGVGEIVETGKKLITFIQQVNLEDAKLFKNYFDEYINNRMKNG</sequence>
<dbReference type="InterPro" id="IPR014926">
    <property type="entry name" value="Phage_D3112_Orf24"/>
</dbReference>
<organism evidence="1">
    <name type="scientific">bioreactor metagenome</name>
    <dbReference type="NCBI Taxonomy" id="1076179"/>
    <lineage>
        <taxon>unclassified sequences</taxon>
        <taxon>metagenomes</taxon>
        <taxon>ecological metagenomes</taxon>
    </lineage>
</organism>
<proteinExistence type="predicted"/>
<accession>A0A645DRF0</accession>
<evidence type="ECO:0000313" key="1">
    <source>
        <dbReference type="EMBL" id="MPM92060.1"/>
    </source>
</evidence>